<name>A0ABR4EF76_9PEZI</name>
<gene>
    <name evidence="9" type="ORF">FJTKL_11755</name>
</gene>
<dbReference type="PROSITE" id="PS00463">
    <property type="entry name" value="ZN2_CY6_FUNGAL_1"/>
    <property type="match status" value="1"/>
</dbReference>
<feature type="region of interest" description="Disordered" evidence="7">
    <location>
        <begin position="1"/>
        <end position="20"/>
    </location>
</feature>
<keyword evidence="6" id="KW-0539">Nucleus</keyword>
<keyword evidence="10" id="KW-1185">Reference proteome</keyword>
<dbReference type="SMART" id="SM00066">
    <property type="entry name" value="GAL4"/>
    <property type="match status" value="1"/>
</dbReference>
<evidence type="ECO:0000256" key="7">
    <source>
        <dbReference type="SAM" id="MobiDB-lite"/>
    </source>
</evidence>
<proteinExistence type="predicted"/>
<dbReference type="Gene3D" id="4.10.240.10">
    <property type="entry name" value="Zn(2)-C6 fungal-type DNA-binding domain"/>
    <property type="match status" value="1"/>
</dbReference>
<evidence type="ECO:0000259" key="8">
    <source>
        <dbReference type="PROSITE" id="PS50048"/>
    </source>
</evidence>
<evidence type="ECO:0000256" key="6">
    <source>
        <dbReference type="ARBA" id="ARBA00023242"/>
    </source>
</evidence>
<evidence type="ECO:0000256" key="1">
    <source>
        <dbReference type="ARBA" id="ARBA00004123"/>
    </source>
</evidence>
<protein>
    <recommendedName>
        <fullName evidence="8">Zn(2)-C6 fungal-type domain-containing protein</fullName>
    </recommendedName>
</protein>
<dbReference type="Proteomes" id="UP001600888">
    <property type="component" value="Unassembled WGS sequence"/>
</dbReference>
<evidence type="ECO:0000313" key="9">
    <source>
        <dbReference type="EMBL" id="KAL2281074.1"/>
    </source>
</evidence>
<dbReference type="EMBL" id="JBAWTH010000059">
    <property type="protein sequence ID" value="KAL2281074.1"/>
    <property type="molecule type" value="Genomic_DNA"/>
</dbReference>
<keyword evidence="4" id="KW-0238">DNA-binding</keyword>
<comment type="caution">
    <text evidence="9">The sequence shown here is derived from an EMBL/GenBank/DDBJ whole genome shotgun (WGS) entry which is preliminary data.</text>
</comment>
<evidence type="ECO:0000256" key="4">
    <source>
        <dbReference type="ARBA" id="ARBA00023125"/>
    </source>
</evidence>
<keyword evidence="2" id="KW-0479">Metal-binding</keyword>
<dbReference type="InterPro" id="IPR050815">
    <property type="entry name" value="TF_fung"/>
</dbReference>
<feature type="region of interest" description="Disordered" evidence="7">
    <location>
        <begin position="47"/>
        <end position="69"/>
    </location>
</feature>
<dbReference type="CDD" id="cd00067">
    <property type="entry name" value="GAL4"/>
    <property type="match status" value="1"/>
</dbReference>
<evidence type="ECO:0000256" key="5">
    <source>
        <dbReference type="ARBA" id="ARBA00023163"/>
    </source>
</evidence>
<dbReference type="InterPro" id="IPR001138">
    <property type="entry name" value="Zn2Cys6_DnaBD"/>
</dbReference>
<feature type="compositionally biased region" description="Polar residues" evidence="7">
    <location>
        <begin position="1"/>
        <end position="12"/>
    </location>
</feature>
<dbReference type="PANTHER" id="PTHR47338:SF3">
    <property type="entry name" value="C6 FINGER DOMAIN TRANSCRIPTION FACTOR DBAA-RELATED"/>
    <property type="match status" value="1"/>
</dbReference>
<keyword evidence="5" id="KW-0804">Transcription</keyword>
<dbReference type="PROSITE" id="PS50048">
    <property type="entry name" value="ZN2_CY6_FUNGAL_2"/>
    <property type="match status" value="1"/>
</dbReference>
<dbReference type="CDD" id="cd12148">
    <property type="entry name" value="fungal_TF_MHR"/>
    <property type="match status" value="1"/>
</dbReference>
<feature type="compositionally biased region" description="Polar residues" evidence="7">
    <location>
        <begin position="108"/>
        <end position="121"/>
    </location>
</feature>
<evidence type="ECO:0000313" key="10">
    <source>
        <dbReference type="Proteomes" id="UP001600888"/>
    </source>
</evidence>
<sequence>MLSPGQTRQQPGNACDECRKKKQRCDRQRPRCSSCVKTKAVCHFNEKRASPKAPNKSAPKTLDTNPGHIGRSLQPAIAITLTQDSHDAMSWVDAGELRDCSSSALWQSSNTEYEPPSSQEPNPDRETEELHLSDVTKADLIQLYLDRVHPMLPILSSARVVQSRQDTGSLDLYGCCLQHAMWTIATAFSSQFENIRDRLYATTRNMLDKLDLVEPYLDTRRVEPTQAWILVVFYELMKANYHCAWLSAGRVFRHVQMAELYSVDRAMKPCTAGIETDPIIAEEKRRCFWLAYCLDRIISVLETTPLTLGEEVIYTRLSCPDSEFHSGIITPQPLLSEVMASGEPRRYSNIAECVICATIYGRALLHQQTSIVEKAYSSPPNDYLERRQWIEGLLRARIQALRISRPHNLIDRDPLAAFTATLTYSAVLYLWHIADLLLDKDGDQSLLLPLSARGLEAAQDLSQLAKDFELHGLFKAHILLPVPLFFGAYRIRSYLEMERFNLGYNEKAQLEKLVQDCLEVLQKLQTVNNLASRVLFQYYTRRFQPL</sequence>
<dbReference type="PANTHER" id="PTHR47338">
    <property type="entry name" value="ZN(II)2CYS6 TRANSCRIPTION FACTOR (EUROFUNG)-RELATED"/>
    <property type="match status" value="1"/>
</dbReference>
<organism evidence="9 10">
    <name type="scientific">Diaporthe vaccinii</name>
    <dbReference type="NCBI Taxonomy" id="105482"/>
    <lineage>
        <taxon>Eukaryota</taxon>
        <taxon>Fungi</taxon>
        <taxon>Dikarya</taxon>
        <taxon>Ascomycota</taxon>
        <taxon>Pezizomycotina</taxon>
        <taxon>Sordariomycetes</taxon>
        <taxon>Sordariomycetidae</taxon>
        <taxon>Diaporthales</taxon>
        <taxon>Diaporthaceae</taxon>
        <taxon>Diaporthe</taxon>
        <taxon>Diaporthe eres species complex</taxon>
    </lineage>
</organism>
<comment type="subcellular location">
    <subcellularLocation>
        <location evidence="1">Nucleus</location>
    </subcellularLocation>
</comment>
<reference evidence="9 10" key="1">
    <citation type="submission" date="2024-03" db="EMBL/GenBank/DDBJ databases">
        <title>A high-quality draft genome sequence of Diaporthe vaccinii, a causative agent of upright dieback and viscid rot disease in cranberry plants.</title>
        <authorList>
            <person name="Sarrasin M."/>
            <person name="Lang B.F."/>
            <person name="Burger G."/>
        </authorList>
    </citation>
    <scope>NUCLEOTIDE SEQUENCE [LARGE SCALE GENOMIC DNA]</scope>
    <source>
        <strain evidence="9 10">IS7</strain>
    </source>
</reference>
<dbReference type="InterPro" id="IPR036864">
    <property type="entry name" value="Zn2-C6_fun-type_DNA-bd_sf"/>
</dbReference>
<dbReference type="Pfam" id="PF00172">
    <property type="entry name" value="Zn_clus"/>
    <property type="match status" value="1"/>
</dbReference>
<accession>A0ABR4EF76</accession>
<dbReference type="Pfam" id="PF04082">
    <property type="entry name" value="Fungal_trans"/>
    <property type="match status" value="1"/>
</dbReference>
<feature type="domain" description="Zn(2)-C6 fungal-type" evidence="8">
    <location>
        <begin position="14"/>
        <end position="44"/>
    </location>
</feature>
<dbReference type="SUPFAM" id="SSF57701">
    <property type="entry name" value="Zn2/Cys6 DNA-binding domain"/>
    <property type="match status" value="1"/>
</dbReference>
<evidence type="ECO:0000256" key="2">
    <source>
        <dbReference type="ARBA" id="ARBA00022723"/>
    </source>
</evidence>
<feature type="region of interest" description="Disordered" evidence="7">
    <location>
        <begin position="108"/>
        <end position="128"/>
    </location>
</feature>
<keyword evidence="3" id="KW-0805">Transcription regulation</keyword>
<evidence type="ECO:0000256" key="3">
    <source>
        <dbReference type="ARBA" id="ARBA00023015"/>
    </source>
</evidence>
<dbReference type="InterPro" id="IPR007219">
    <property type="entry name" value="XnlR_reg_dom"/>
</dbReference>